<organism evidence="3 4">
    <name type="scientific">Podospora didyma</name>
    <dbReference type="NCBI Taxonomy" id="330526"/>
    <lineage>
        <taxon>Eukaryota</taxon>
        <taxon>Fungi</taxon>
        <taxon>Dikarya</taxon>
        <taxon>Ascomycota</taxon>
        <taxon>Pezizomycotina</taxon>
        <taxon>Sordariomycetes</taxon>
        <taxon>Sordariomycetidae</taxon>
        <taxon>Sordariales</taxon>
        <taxon>Podosporaceae</taxon>
        <taxon>Podospora</taxon>
    </lineage>
</organism>
<dbReference type="Proteomes" id="UP001285441">
    <property type="component" value="Unassembled WGS sequence"/>
</dbReference>
<dbReference type="PANTHER" id="PTHR40628">
    <property type="entry name" value="CHROMO DOMAIN-CONTAINING PROTEIN"/>
    <property type="match status" value="1"/>
</dbReference>
<reference evidence="3" key="2">
    <citation type="submission" date="2023-06" db="EMBL/GenBank/DDBJ databases">
        <authorList>
            <consortium name="Lawrence Berkeley National Laboratory"/>
            <person name="Haridas S."/>
            <person name="Hensen N."/>
            <person name="Bonometti L."/>
            <person name="Westerberg I."/>
            <person name="Brannstrom I.O."/>
            <person name="Guillou S."/>
            <person name="Cros-Aarteil S."/>
            <person name="Calhoun S."/>
            <person name="Kuo A."/>
            <person name="Mondo S."/>
            <person name="Pangilinan J."/>
            <person name="Riley R."/>
            <person name="LaButti K."/>
            <person name="Andreopoulos B."/>
            <person name="Lipzen A."/>
            <person name="Chen C."/>
            <person name="Yanf M."/>
            <person name="Daum C."/>
            <person name="Ng V."/>
            <person name="Clum A."/>
            <person name="Steindorff A."/>
            <person name="Ohm R."/>
            <person name="Martin F."/>
            <person name="Silar P."/>
            <person name="Natvig D."/>
            <person name="Lalanne C."/>
            <person name="Gautier V."/>
            <person name="Ament-velasquez S.L."/>
            <person name="Kruys A."/>
            <person name="Hutchinson M.I."/>
            <person name="Powell A.J."/>
            <person name="Barry K."/>
            <person name="Miller A.N."/>
            <person name="Grigoriev I.V."/>
            <person name="Debuchy R."/>
            <person name="Gladieux P."/>
            <person name="Thoren M.H."/>
            <person name="Johannesson H."/>
        </authorList>
    </citation>
    <scope>NUCLEOTIDE SEQUENCE</scope>
    <source>
        <strain evidence="3">CBS 232.78</strain>
    </source>
</reference>
<evidence type="ECO:0000259" key="2">
    <source>
        <dbReference type="Pfam" id="PF22936"/>
    </source>
</evidence>
<name>A0AAE0P3M3_9PEZI</name>
<dbReference type="EMBL" id="JAULSW010000001">
    <property type="protein sequence ID" value="KAK3392788.1"/>
    <property type="molecule type" value="Genomic_DNA"/>
</dbReference>
<dbReference type="Pfam" id="PF22936">
    <property type="entry name" value="Pol_BBD"/>
    <property type="match status" value="1"/>
</dbReference>
<dbReference type="InterPro" id="IPR054722">
    <property type="entry name" value="PolX-like_BBD"/>
</dbReference>
<protein>
    <recommendedName>
        <fullName evidence="2">Retrovirus-related Pol polyprotein from transposon TNT 1-94-like beta-barrel domain-containing protein</fullName>
    </recommendedName>
</protein>
<feature type="region of interest" description="Disordered" evidence="1">
    <location>
        <begin position="182"/>
        <end position="208"/>
    </location>
</feature>
<gene>
    <name evidence="3" type="ORF">B0H63DRAFT_504839</name>
</gene>
<comment type="caution">
    <text evidence="3">The sequence shown here is derived from an EMBL/GenBank/DDBJ whole genome shotgun (WGS) entry which is preliminary data.</text>
</comment>
<reference evidence="3" key="1">
    <citation type="journal article" date="2023" name="Mol. Phylogenet. Evol.">
        <title>Genome-scale phylogeny and comparative genomics of the fungal order Sordariales.</title>
        <authorList>
            <person name="Hensen N."/>
            <person name="Bonometti L."/>
            <person name="Westerberg I."/>
            <person name="Brannstrom I.O."/>
            <person name="Guillou S."/>
            <person name="Cros-Aarteil S."/>
            <person name="Calhoun S."/>
            <person name="Haridas S."/>
            <person name="Kuo A."/>
            <person name="Mondo S."/>
            <person name="Pangilinan J."/>
            <person name="Riley R."/>
            <person name="LaButti K."/>
            <person name="Andreopoulos B."/>
            <person name="Lipzen A."/>
            <person name="Chen C."/>
            <person name="Yan M."/>
            <person name="Daum C."/>
            <person name="Ng V."/>
            <person name="Clum A."/>
            <person name="Steindorff A."/>
            <person name="Ohm R.A."/>
            <person name="Martin F."/>
            <person name="Silar P."/>
            <person name="Natvig D.O."/>
            <person name="Lalanne C."/>
            <person name="Gautier V."/>
            <person name="Ament-Velasquez S.L."/>
            <person name="Kruys A."/>
            <person name="Hutchinson M.I."/>
            <person name="Powell A.J."/>
            <person name="Barry K."/>
            <person name="Miller A.N."/>
            <person name="Grigoriev I.V."/>
            <person name="Debuchy R."/>
            <person name="Gladieux P."/>
            <person name="Hiltunen Thoren M."/>
            <person name="Johannesson H."/>
        </authorList>
    </citation>
    <scope>NUCLEOTIDE SEQUENCE</scope>
    <source>
        <strain evidence="3">CBS 232.78</strain>
    </source>
</reference>
<keyword evidence="4" id="KW-1185">Reference proteome</keyword>
<sequence length="342" mass="36791">MPSATATSGLCPDWIISNNSDVHVAKDRDWFVDYEPFQTFATGLGQGKMEVVGVGSVEIPVETSGQQSSCSDGGGGNKLRLHNVLHIPSMLCNILGGPVTGDYDSFQIRGPGFTSDQEAGAITSSDNQRVATLAKLPCHLFGLKLSGPPAGGHVLGPTSLKADGGYLIHAFWSDAERRKWAEAQQASNAGRRASEPQGSSSSSSLPYTDEEKDWIKQNFGDEYHFLLIHGLSIHKEEDREDGRTIARTLMDSDSADEDEDMEDEESEDDAVHGNAATVDGILAGVGFTAEEVAFMRVGWGSTENFLASFGFKFYKEGDLEEAKGLVQALMAPDTDDEDEGSE</sequence>
<feature type="domain" description="Retrovirus-related Pol polyprotein from transposon TNT 1-94-like beta-barrel" evidence="2">
    <location>
        <begin position="14"/>
        <end position="95"/>
    </location>
</feature>
<accession>A0AAE0P3M3</accession>
<dbReference type="PANTHER" id="PTHR40628:SF1">
    <property type="entry name" value="CHROMO DOMAIN-CONTAINING PROTEIN"/>
    <property type="match status" value="1"/>
</dbReference>
<dbReference type="AlphaFoldDB" id="A0AAE0P3M3"/>
<feature type="region of interest" description="Disordered" evidence="1">
    <location>
        <begin position="249"/>
        <end position="273"/>
    </location>
</feature>
<evidence type="ECO:0000256" key="1">
    <source>
        <dbReference type="SAM" id="MobiDB-lite"/>
    </source>
</evidence>
<evidence type="ECO:0000313" key="4">
    <source>
        <dbReference type="Proteomes" id="UP001285441"/>
    </source>
</evidence>
<proteinExistence type="predicted"/>
<feature type="compositionally biased region" description="Acidic residues" evidence="1">
    <location>
        <begin position="253"/>
        <end position="268"/>
    </location>
</feature>
<evidence type="ECO:0000313" key="3">
    <source>
        <dbReference type="EMBL" id="KAK3392788.1"/>
    </source>
</evidence>